<organism evidence="1 2">
    <name type="scientific">Candidatus Magnetobacterium casense</name>
    <dbReference type="NCBI Taxonomy" id="1455061"/>
    <lineage>
        <taxon>Bacteria</taxon>
        <taxon>Pseudomonadati</taxon>
        <taxon>Nitrospirota</taxon>
        <taxon>Thermodesulfovibrionia</taxon>
        <taxon>Thermodesulfovibrionales</taxon>
        <taxon>Candidatus Magnetobacteriaceae</taxon>
        <taxon>Candidatus Magnetobacterium</taxon>
    </lineage>
</organism>
<gene>
    <name evidence="1" type="ORF">HWQ67_02525</name>
</gene>
<accession>A0ABS6RUZ3</accession>
<keyword evidence="2" id="KW-1185">Reference proteome</keyword>
<comment type="caution">
    <text evidence="1">The sequence shown here is derived from an EMBL/GenBank/DDBJ whole genome shotgun (WGS) entry which is preliminary data.</text>
</comment>
<dbReference type="RefSeq" id="WP_218251073.1">
    <property type="nucleotide sequence ID" value="NZ_JABXWD010000024.1"/>
</dbReference>
<reference evidence="1 2" key="1">
    <citation type="journal article" date="2020" name="J Geophys Res Biogeosci">
        <title>Magnetotaxis as an Adaptation to Enable Bacterial Shuttling of Microbial Sulfur and Sulfur Cycling Across Aquatic Oxic#Anoxic Interfaces.</title>
        <authorList>
            <person name="Li J."/>
            <person name="Liu P."/>
            <person name="Wang J."/>
            <person name="Roberts A.P."/>
            <person name="Pan Y."/>
        </authorList>
    </citation>
    <scope>NUCLEOTIDE SEQUENCE [LARGE SCALE GENOMIC DNA]</scope>
    <source>
        <strain evidence="1 2">MYR-1_YQ</strain>
    </source>
</reference>
<sequence>MAVVIELTNGNDDGTRMGQSTTDKIAFFGATPVVQQTGVAVATDLTTAIASTTALRLALVNLGLITTV</sequence>
<evidence type="ECO:0000313" key="1">
    <source>
        <dbReference type="EMBL" id="MBV6340452.1"/>
    </source>
</evidence>
<name>A0ABS6RUZ3_9BACT</name>
<evidence type="ECO:0000313" key="2">
    <source>
        <dbReference type="Proteomes" id="UP001196980"/>
    </source>
</evidence>
<dbReference type="Proteomes" id="UP001196980">
    <property type="component" value="Unassembled WGS sequence"/>
</dbReference>
<proteinExistence type="predicted"/>
<dbReference type="EMBL" id="JABXWD010000024">
    <property type="protein sequence ID" value="MBV6340452.1"/>
    <property type="molecule type" value="Genomic_DNA"/>
</dbReference>
<protein>
    <submittedName>
        <fullName evidence="1">Uncharacterized protein</fullName>
    </submittedName>
</protein>